<accession>A0A0B7BM71</accession>
<dbReference type="AlphaFoldDB" id="A0A0B7BM71"/>
<proteinExistence type="predicted"/>
<evidence type="ECO:0000313" key="1">
    <source>
        <dbReference type="EMBL" id="CEK94043.1"/>
    </source>
</evidence>
<sequence>WSSKKPLSEGTTKRSEIKNIQNTRMIDITRRDQTGIPHRRMSHNRMRHHLYNRFKIGTNDL</sequence>
<dbReference type="EMBL" id="HACG01047178">
    <property type="protein sequence ID" value="CEK94043.1"/>
    <property type="molecule type" value="Transcribed_RNA"/>
</dbReference>
<organism evidence="1">
    <name type="scientific">Arion vulgaris</name>
    <dbReference type="NCBI Taxonomy" id="1028688"/>
    <lineage>
        <taxon>Eukaryota</taxon>
        <taxon>Metazoa</taxon>
        <taxon>Spiralia</taxon>
        <taxon>Lophotrochozoa</taxon>
        <taxon>Mollusca</taxon>
        <taxon>Gastropoda</taxon>
        <taxon>Heterobranchia</taxon>
        <taxon>Euthyneura</taxon>
        <taxon>Panpulmonata</taxon>
        <taxon>Eupulmonata</taxon>
        <taxon>Stylommatophora</taxon>
        <taxon>Helicina</taxon>
        <taxon>Arionoidea</taxon>
        <taxon>Arionidae</taxon>
        <taxon>Arion</taxon>
    </lineage>
</organism>
<protein>
    <submittedName>
        <fullName evidence="1">Uncharacterized protein</fullName>
    </submittedName>
</protein>
<feature type="non-terminal residue" evidence="1">
    <location>
        <position position="1"/>
    </location>
</feature>
<name>A0A0B7BM71_9EUPU</name>
<reference evidence="1" key="1">
    <citation type="submission" date="2014-12" db="EMBL/GenBank/DDBJ databases">
        <title>Insight into the proteome of Arion vulgaris.</title>
        <authorList>
            <person name="Aradska J."/>
            <person name="Bulat T."/>
            <person name="Smidak R."/>
            <person name="Sarate P."/>
            <person name="Gangsoo J."/>
            <person name="Sialana F."/>
            <person name="Bilban M."/>
            <person name="Lubec G."/>
        </authorList>
    </citation>
    <scope>NUCLEOTIDE SEQUENCE</scope>
    <source>
        <tissue evidence="1">Skin</tissue>
    </source>
</reference>
<gene>
    <name evidence="1" type="primary">ORF198639</name>
</gene>